<protein>
    <recommendedName>
        <fullName evidence="4">Yeast cell wall synthesis Kre9/Knh1-like N-terminal domain-containing protein</fullName>
    </recommendedName>
</protein>
<evidence type="ECO:0000256" key="1">
    <source>
        <dbReference type="ARBA" id="ARBA00022729"/>
    </source>
</evidence>
<reference evidence="6" key="1">
    <citation type="journal article" date="2014" name="BMC Genomics">
        <title>Genome characteristics reveal the impact of lichenization on lichen-forming fungus Endocarpon pusillum Hedwig (Verrucariales, Ascomycota).</title>
        <authorList>
            <person name="Wang Y.-Y."/>
            <person name="Liu B."/>
            <person name="Zhang X.-Y."/>
            <person name="Zhou Q.-M."/>
            <person name="Zhang T."/>
            <person name="Li H."/>
            <person name="Yu Y.-F."/>
            <person name="Zhang X.-L."/>
            <person name="Hao X.-Y."/>
            <person name="Wang M."/>
            <person name="Wang L."/>
            <person name="Wei J.-C."/>
        </authorList>
    </citation>
    <scope>NUCLEOTIDE SEQUENCE [LARGE SCALE GENOMIC DNA]</scope>
    <source>
        <strain evidence="6">Z07020 / HMAS-L-300199</strain>
    </source>
</reference>
<dbReference type="OMA" id="ACKPFTI"/>
<feature type="domain" description="Yeast cell wall synthesis Kre9/Knh1-like N-terminal" evidence="4">
    <location>
        <begin position="36"/>
        <end position="121"/>
    </location>
</feature>
<dbReference type="Pfam" id="PF10342">
    <property type="entry name" value="Kre9_KNH"/>
    <property type="match status" value="1"/>
</dbReference>
<proteinExistence type="predicted"/>
<name>U1GJ62_ENDPU</name>
<evidence type="ECO:0000256" key="3">
    <source>
        <dbReference type="SAM" id="SignalP"/>
    </source>
</evidence>
<gene>
    <name evidence="5" type="ORF">EPUS_02964</name>
</gene>
<dbReference type="OrthoDB" id="4094614at2759"/>
<dbReference type="InterPro" id="IPR018466">
    <property type="entry name" value="Kre9/Knh1-like_N"/>
</dbReference>
<feature type="signal peptide" evidence="3">
    <location>
        <begin position="1"/>
        <end position="18"/>
    </location>
</feature>
<evidence type="ECO:0000256" key="2">
    <source>
        <dbReference type="SAM" id="MobiDB-lite"/>
    </source>
</evidence>
<dbReference type="InterPro" id="IPR052982">
    <property type="entry name" value="SRP1/TIP1-like"/>
</dbReference>
<dbReference type="PANTHER" id="PTHR40633:SF1">
    <property type="entry name" value="GPI ANCHORED SERINE-THREONINE RICH PROTEIN (AFU_ORTHOLOGUE AFUA_1G03630)"/>
    <property type="match status" value="1"/>
</dbReference>
<dbReference type="EMBL" id="KE721112">
    <property type="protein sequence ID" value="ERF72173.1"/>
    <property type="molecule type" value="Genomic_DNA"/>
</dbReference>
<keyword evidence="6" id="KW-1185">Reference proteome</keyword>
<dbReference type="PANTHER" id="PTHR40633">
    <property type="entry name" value="MATRIX PROTEIN, PUTATIVE (AFU_ORTHOLOGUE AFUA_8G05410)-RELATED"/>
    <property type="match status" value="1"/>
</dbReference>
<keyword evidence="1 3" id="KW-0732">Signal</keyword>
<dbReference type="Proteomes" id="UP000019373">
    <property type="component" value="Unassembled WGS sequence"/>
</dbReference>
<accession>U1GJ62</accession>
<dbReference type="AlphaFoldDB" id="U1GJ62"/>
<evidence type="ECO:0000259" key="4">
    <source>
        <dbReference type="Pfam" id="PF10342"/>
    </source>
</evidence>
<dbReference type="HOGENOM" id="CLU_1532537_0_0_1"/>
<dbReference type="eggNOG" id="ENOG502S56Q">
    <property type="taxonomic scope" value="Eukaryota"/>
</dbReference>
<sequence>MQLTLATCFTALAALASAYTPANTALPPSGNSIGHPELGELIPAGQTYTITWSPDNGDRVTLLLLRGPSTNVVPILTIAENIPNTGSYIWASVPSTLEPDVTGYGIQLIVEGTGAYQYSPQCGVKNDAYTGASTSLTSSSIVTLVSASTTSASSSLSSGSSSSGAVTASLTSSAP</sequence>
<organism evidence="5 6">
    <name type="scientific">Endocarpon pusillum (strain Z07020 / HMAS-L-300199)</name>
    <name type="common">Lichen-forming fungus</name>
    <dbReference type="NCBI Taxonomy" id="1263415"/>
    <lineage>
        <taxon>Eukaryota</taxon>
        <taxon>Fungi</taxon>
        <taxon>Dikarya</taxon>
        <taxon>Ascomycota</taxon>
        <taxon>Pezizomycotina</taxon>
        <taxon>Eurotiomycetes</taxon>
        <taxon>Chaetothyriomycetidae</taxon>
        <taxon>Verrucariales</taxon>
        <taxon>Verrucariaceae</taxon>
        <taxon>Endocarpon</taxon>
    </lineage>
</organism>
<feature type="region of interest" description="Disordered" evidence="2">
    <location>
        <begin position="151"/>
        <end position="175"/>
    </location>
</feature>
<feature type="chain" id="PRO_5004612493" description="Yeast cell wall synthesis Kre9/Knh1-like N-terminal domain-containing protein" evidence="3">
    <location>
        <begin position="19"/>
        <end position="175"/>
    </location>
</feature>
<dbReference type="GeneID" id="19238013"/>
<dbReference type="RefSeq" id="XP_007802242.1">
    <property type="nucleotide sequence ID" value="XM_007804051.1"/>
</dbReference>
<evidence type="ECO:0000313" key="6">
    <source>
        <dbReference type="Proteomes" id="UP000019373"/>
    </source>
</evidence>
<evidence type="ECO:0000313" key="5">
    <source>
        <dbReference type="EMBL" id="ERF72173.1"/>
    </source>
</evidence>